<dbReference type="Proteomes" id="UP000198531">
    <property type="component" value="Unassembled WGS sequence"/>
</dbReference>
<keyword evidence="1" id="KW-1133">Transmembrane helix</keyword>
<feature type="transmembrane region" description="Helical" evidence="1">
    <location>
        <begin position="60"/>
        <end position="81"/>
    </location>
</feature>
<gene>
    <name evidence="3" type="ORF">SAMN04487947_4261</name>
</gene>
<dbReference type="EMBL" id="FOYT01000007">
    <property type="protein sequence ID" value="SFR76404.1"/>
    <property type="molecule type" value="Genomic_DNA"/>
</dbReference>
<keyword evidence="1" id="KW-0812">Transmembrane</keyword>
<evidence type="ECO:0000259" key="2">
    <source>
        <dbReference type="Pfam" id="PF25928"/>
    </source>
</evidence>
<feature type="transmembrane region" description="Helical" evidence="1">
    <location>
        <begin position="108"/>
        <end position="130"/>
    </location>
</feature>
<keyword evidence="4" id="KW-1185">Reference proteome</keyword>
<dbReference type="Pfam" id="PF25928">
    <property type="entry name" value="DUF7973"/>
    <property type="match status" value="1"/>
</dbReference>
<accession>A0A1I6JBW6</accession>
<name>A0A1I6JBW6_9EURY</name>
<keyword evidence="1" id="KW-0472">Membrane</keyword>
<dbReference type="OrthoDB" id="169477at2157"/>
<reference evidence="4" key="1">
    <citation type="submission" date="2016-10" db="EMBL/GenBank/DDBJ databases">
        <authorList>
            <person name="Varghese N."/>
            <person name="Submissions S."/>
        </authorList>
    </citation>
    <scope>NUCLEOTIDE SEQUENCE [LARGE SCALE GENOMIC DNA]</scope>
    <source>
        <strain evidence="4">CGMCC 1.7736</strain>
    </source>
</reference>
<feature type="domain" description="DUF7973" evidence="2">
    <location>
        <begin position="2"/>
        <end position="346"/>
    </location>
</feature>
<feature type="transmembrane region" description="Helical" evidence="1">
    <location>
        <begin position="282"/>
        <end position="300"/>
    </location>
</feature>
<feature type="transmembrane region" description="Helical" evidence="1">
    <location>
        <begin position="12"/>
        <end position="40"/>
    </location>
</feature>
<evidence type="ECO:0000256" key="1">
    <source>
        <dbReference type="SAM" id="Phobius"/>
    </source>
</evidence>
<dbReference type="RefSeq" id="WP_089811486.1">
    <property type="nucleotide sequence ID" value="NZ_FOYT01000007.1"/>
</dbReference>
<evidence type="ECO:0000313" key="3">
    <source>
        <dbReference type="EMBL" id="SFR76404.1"/>
    </source>
</evidence>
<dbReference type="STRING" id="553469.SAMN04487947_4261"/>
<dbReference type="InterPro" id="IPR058279">
    <property type="entry name" value="DUF7973"/>
</dbReference>
<organism evidence="3 4">
    <name type="scientific">Halogeometricum rufum</name>
    <dbReference type="NCBI Taxonomy" id="553469"/>
    <lineage>
        <taxon>Archaea</taxon>
        <taxon>Methanobacteriati</taxon>
        <taxon>Methanobacteriota</taxon>
        <taxon>Stenosarchaea group</taxon>
        <taxon>Halobacteria</taxon>
        <taxon>Halobacteriales</taxon>
        <taxon>Haloferacaceae</taxon>
        <taxon>Halogeometricum</taxon>
    </lineage>
</organism>
<protein>
    <recommendedName>
        <fullName evidence="2">DUF7973 domain-containing protein</fullName>
    </recommendedName>
</protein>
<proteinExistence type="predicted"/>
<feature type="transmembrane region" description="Helical" evidence="1">
    <location>
        <begin position="212"/>
        <end position="230"/>
    </location>
</feature>
<dbReference type="AlphaFoldDB" id="A0A1I6JBW6"/>
<evidence type="ECO:0000313" key="4">
    <source>
        <dbReference type="Proteomes" id="UP000198531"/>
    </source>
</evidence>
<feature type="transmembrane region" description="Helical" evidence="1">
    <location>
        <begin position="136"/>
        <end position="156"/>
    </location>
</feature>
<sequence length="349" mass="35691">MALADLWAVEMLIAAFAGGAFGAALGALPAFIFTGFMVIAGETAVIANVDAGSITGSVAFGAPFSPAISFAGGAAAAAYAAKRGYMESGFDYHNAKDIAFALGTKPDVLAVGGVFGIIGYWLTVASATFAMPYDHIAMGVTLSALIHRVAFGYDIVGKARGKGFLDMSPFEREEMRVMGEAATDGGSVETDGGTATASRLAVEPWLPHQYKWGNVAAIGVVVGILGGYIAMVTGSAFLTFGISAASLLFLNLGVERIPVTHHMALPGSTAALAVSNGGEGSLAVALLVAGAFGLICALFGELFQRIFYAHGDTHWDPPAAAIVFGTFLVAVLYIAGVFPSSSWVATLGI</sequence>
<feature type="transmembrane region" description="Helical" evidence="1">
    <location>
        <begin position="320"/>
        <end position="338"/>
    </location>
</feature>